<dbReference type="InterPro" id="IPR002364">
    <property type="entry name" value="Quin_OxRdtase/zeta-crystal_CS"/>
</dbReference>
<dbReference type="SMART" id="SM00829">
    <property type="entry name" value="PKS_ER"/>
    <property type="match status" value="1"/>
</dbReference>
<dbReference type="PANTHER" id="PTHR11695:SF647">
    <property type="entry name" value="ENOYL REDUCTASE (ER) DOMAIN-CONTAINING PROTEIN"/>
    <property type="match status" value="1"/>
</dbReference>
<dbReference type="PROSITE" id="PS01162">
    <property type="entry name" value="QOR_ZETA_CRYSTAL"/>
    <property type="match status" value="1"/>
</dbReference>
<dbReference type="AlphaFoldDB" id="A0A2B7ZQF4"/>
<dbReference type="VEuPathDB" id="FungiDB:EMCG_09762"/>
<dbReference type="InterPro" id="IPR036291">
    <property type="entry name" value="NAD(P)-bd_dom_sf"/>
</dbReference>
<feature type="domain" description="Enoyl reductase (ER)" evidence="1">
    <location>
        <begin position="20"/>
        <end position="339"/>
    </location>
</feature>
<dbReference type="Proteomes" id="UP000226031">
    <property type="component" value="Unassembled WGS sequence"/>
</dbReference>
<dbReference type="PANTHER" id="PTHR11695">
    <property type="entry name" value="ALCOHOL DEHYDROGENASE RELATED"/>
    <property type="match status" value="1"/>
</dbReference>
<dbReference type="GO" id="GO:0008270">
    <property type="term" value="F:zinc ion binding"/>
    <property type="evidence" value="ECO:0007669"/>
    <property type="project" value="InterPro"/>
</dbReference>
<dbReference type="Pfam" id="PF13602">
    <property type="entry name" value="ADH_zinc_N_2"/>
    <property type="match status" value="1"/>
</dbReference>
<name>A0A2B7ZQF4_9EURO</name>
<proteinExistence type="predicted"/>
<gene>
    <name evidence="2" type="ORF">GX50_01761</name>
</gene>
<dbReference type="SUPFAM" id="SSF50129">
    <property type="entry name" value="GroES-like"/>
    <property type="match status" value="1"/>
</dbReference>
<dbReference type="InterPro" id="IPR050700">
    <property type="entry name" value="YIM1/Zinc_Alcohol_DH_Fams"/>
</dbReference>
<dbReference type="EMBL" id="PDND01000022">
    <property type="protein sequence ID" value="PGH35423.1"/>
    <property type="molecule type" value="Genomic_DNA"/>
</dbReference>
<keyword evidence="3" id="KW-1185">Reference proteome</keyword>
<dbReference type="InterPro" id="IPR011032">
    <property type="entry name" value="GroES-like_sf"/>
</dbReference>
<dbReference type="CDD" id="cd05289">
    <property type="entry name" value="MDR_like_2"/>
    <property type="match status" value="1"/>
</dbReference>
<reference evidence="2 3" key="1">
    <citation type="submission" date="2017-10" db="EMBL/GenBank/DDBJ databases">
        <title>Comparative genomics in systemic dimorphic fungi from Ajellomycetaceae.</title>
        <authorList>
            <person name="Munoz J.F."/>
            <person name="Mcewen J.G."/>
            <person name="Clay O.K."/>
            <person name="Cuomo C.A."/>
        </authorList>
    </citation>
    <scope>NUCLEOTIDE SEQUENCE [LARGE SCALE GENOMIC DNA]</scope>
    <source>
        <strain evidence="2 3">UAMH4076</strain>
    </source>
</reference>
<dbReference type="STRING" id="73230.A0A2B7ZQF4"/>
<evidence type="ECO:0000313" key="3">
    <source>
        <dbReference type="Proteomes" id="UP000226031"/>
    </source>
</evidence>
<protein>
    <recommendedName>
        <fullName evidence="1">Enoyl reductase (ER) domain-containing protein</fullName>
    </recommendedName>
</protein>
<dbReference type="Gene3D" id="3.40.50.720">
    <property type="entry name" value="NAD(P)-binding Rossmann-like Domain"/>
    <property type="match status" value="1"/>
</dbReference>
<dbReference type="GO" id="GO:0005739">
    <property type="term" value="C:mitochondrion"/>
    <property type="evidence" value="ECO:0007669"/>
    <property type="project" value="TreeGrafter"/>
</dbReference>
<accession>A0A2B7ZQF4</accession>
<evidence type="ECO:0000313" key="2">
    <source>
        <dbReference type="EMBL" id="PGH35423.1"/>
    </source>
</evidence>
<dbReference type="SUPFAM" id="SSF51735">
    <property type="entry name" value="NAD(P)-binding Rossmann-fold domains"/>
    <property type="match status" value="1"/>
</dbReference>
<dbReference type="InterPro" id="IPR020843">
    <property type="entry name" value="ER"/>
</dbReference>
<dbReference type="Gene3D" id="3.90.180.10">
    <property type="entry name" value="Medium-chain alcohol dehydrogenases, catalytic domain"/>
    <property type="match status" value="1"/>
</dbReference>
<dbReference type="GO" id="GO:0016491">
    <property type="term" value="F:oxidoreductase activity"/>
    <property type="evidence" value="ECO:0007669"/>
    <property type="project" value="InterPro"/>
</dbReference>
<evidence type="ECO:0000259" key="1">
    <source>
        <dbReference type="SMART" id="SM00829"/>
    </source>
</evidence>
<dbReference type="VEuPathDB" id="FungiDB:EMCG_05982"/>
<organism evidence="2 3">
    <name type="scientific">[Emmonsia] crescens</name>
    <dbReference type="NCBI Taxonomy" id="73230"/>
    <lineage>
        <taxon>Eukaryota</taxon>
        <taxon>Fungi</taxon>
        <taxon>Dikarya</taxon>
        <taxon>Ascomycota</taxon>
        <taxon>Pezizomycotina</taxon>
        <taxon>Eurotiomycetes</taxon>
        <taxon>Eurotiomycetidae</taxon>
        <taxon>Onygenales</taxon>
        <taxon>Ajellomycetaceae</taxon>
        <taxon>Emergomyces</taxon>
    </lineage>
</organism>
<sequence length="341" mass="36389">MDLPTSIRSLHQPDPLKPEITLKTTTPIPTLTPSSPTEHLIRVHATSPCAGELTWPAWNPTLFPAEIVPCYDLSGTVIHAPPNSPFPRGTAVWGRTNVNHAGNAREYTIAHTYELARRPGGIDEISAASVPLSAETAVQALFTRGGLAGLGEGDGEGEGQAGRERNKGKKVLVTAASGGVGVWLLQLAREAGVGGIVAVCGSGNAGLVRELGATEVIDYTKTSVREWVEEGGERAKVDLVVDCKGGESLVQCWSAVKDGGVLLSICEPPEGRKPEGCEVKDVRSEFFIMEPKGDDLLEVGRLFDEGKVRAVVDSVWKLEEYKQAFAKLDKGHSRGKILLTL</sequence>
<comment type="caution">
    <text evidence="2">The sequence shown here is derived from an EMBL/GenBank/DDBJ whole genome shotgun (WGS) entry which is preliminary data.</text>
</comment>